<feature type="transmembrane region" description="Helical" evidence="5">
    <location>
        <begin position="457"/>
        <end position="484"/>
    </location>
</feature>
<dbReference type="STRING" id="1121395.SAMN02745215_03665"/>
<feature type="transmembrane region" description="Helical" evidence="5">
    <location>
        <begin position="248"/>
        <end position="266"/>
    </location>
</feature>
<evidence type="ECO:0000256" key="5">
    <source>
        <dbReference type="SAM" id="Phobius"/>
    </source>
</evidence>
<feature type="transmembrane region" description="Helical" evidence="5">
    <location>
        <begin position="202"/>
        <end position="228"/>
    </location>
</feature>
<accession>A0A1M7UG00</accession>
<dbReference type="Gene3D" id="3.30.750.24">
    <property type="entry name" value="STAS domain"/>
    <property type="match status" value="1"/>
</dbReference>
<gene>
    <name evidence="7" type="ORF">SAMN02745215_03665</name>
</gene>
<evidence type="ECO:0000256" key="1">
    <source>
        <dbReference type="ARBA" id="ARBA00004141"/>
    </source>
</evidence>
<feature type="transmembrane region" description="Helical" evidence="5">
    <location>
        <begin position="94"/>
        <end position="114"/>
    </location>
</feature>
<feature type="domain" description="STAS" evidence="6">
    <location>
        <begin position="509"/>
        <end position="627"/>
    </location>
</feature>
<evidence type="ECO:0000256" key="2">
    <source>
        <dbReference type="ARBA" id="ARBA00022692"/>
    </source>
</evidence>
<feature type="transmembrane region" description="Helical" evidence="5">
    <location>
        <begin position="273"/>
        <end position="292"/>
    </location>
</feature>
<protein>
    <submittedName>
        <fullName evidence="7">Sulfate permease, SulP family</fullName>
    </submittedName>
</protein>
<keyword evidence="3 5" id="KW-1133">Transmembrane helix</keyword>
<comment type="subcellular location">
    <subcellularLocation>
        <location evidence="1">Membrane</location>
        <topology evidence="1">Multi-pass membrane protein</topology>
    </subcellularLocation>
</comment>
<feature type="transmembrane region" description="Helical" evidence="5">
    <location>
        <begin position="418"/>
        <end position="436"/>
    </location>
</feature>
<name>A0A1M7UG00_9FIRM</name>
<dbReference type="Proteomes" id="UP000184010">
    <property type="component" value="Unassembled WGS sequence"/>
</dbReference>
<keyword evidence="8" id="KW-1185">Reference proteome</keyword>
<dbReference type="PROSITE" id="PS50801">
    <property type="entry name" value="STAS"/>
    <property type="match status" value="1"/>
</dbReference>
<dbReference type="PANTHER" id="PTHR11814">
    <property type="entry name" value="SULFATE TRANSPORTER"/>
    <property type="match status" value="1"/>
</dbReference>
<dbReference type="InterPro" id="IPR011547">
    <property type="entry name" value="SLC26A/SulP_dom"/>
</dbReference>
<dbReference type="InterPro" id="IPR036513">
    <property type="entry name" value="STAS_dom_sf"/>
</dbReference>
<dbReference type="NCBIfam" id="TIGR00815">
    <property type="entry name" value="sulP"/>
    <property type="match status" value="1"/>
</dbReference>
<dbReference type="CDD" id="cd07042">
    <property type="entry name" value="STAS_SulP_like_sulfate_transporter"/>
    <property type="match status" value="1"/>
</dbReference>
<organism evidence="7 8">
    <name type="scientific">Desulfitobacterium chlororespirans DSM 11544</name>
    <dbReference type="NCBI Taxonomy" id="1121395"/>
    <lineage>
        <taxon>Bacteria</taxon>
        <taxon>Bacillati</taxon>
        <taxon>Bacillota</taxon>
        <taxon>Clostridia</taxon>
        <taxon>Eubacteriales</taxon>
        <taxon>Desulfitobacteriaceae</taxon>
        <taxon>Desulfitobacterium</taxon>
    </lineage>
</organism>
<dbReference type="InterPro" id="IPR002645">
    <property type="entry name" value="STAS_dom"/>
</dbReference>
<dbReference type="Pfam" id="PF00916">
    <property type="entry name" value="Sulfate_transp"/>
    <property type="match status" value="1"/>
</dbReference>
<keyword evidence="4 5" id="KW-0472">Membrane</keyword>
<reference evidence="8" key="1">
    <citation type="submission" date="2016-12" db="EMBL/GenBank/DDBJ databases">
        <authorList>
            <person name="Varghese N."/>
            <person name="Submissions S."/>
        </authorList>
    </citation>
    <scope>NUCLEOTIDE SEQUENCE [LARGE SCALE GENOMIC DNA]</scope>
    <source>
        <strain evidence="8">DSM 11544</strain>
    </source>
</reference>
<dbReference type="GO" id="GO:0016020">
    <property type="term" value="C:membrane"/>
    <property type="evidence" value="ECO:0007669"/>
    <property type="project" value="UniProtKB-SubCell"/>
</dbReference>
<dbReference type="SUPFAM" id="SSF52091">
    <property type="entry name" value="SpoIIaa-like"/>
    <property type="match status" value="1"/>
</dbReference>
<feature type="transmembrane region" description="Helical" evidence="5">
    <location>
        <begin position="170"/>
        <end position="190"/>
    </location>
</feature>
<evidence type="ECO:0000313" key="8">
    <source>
        <dbReference type="Proteomes" id="UP000184010"/>
    </source>
</evidence>
<keyword evidence="2 5" id="KW-0812">Transmembrane</keyword>
<dbReference type="Pfam" id="PF01740">
    <property type="entry name" value="STAS"/>
    <property type="match status" value="1"/>
</dbReference>
<evidence type="ECO:0000256" key="4">
    <source>
        <dbReference type="ARBA" id="ARBA00023136"/>
    </source>
</evidence>
<evidence type="ECO:0000256" key="3">
    <source>
        <dbReference type="ARBA" id="ARBA00022989"/>
    </source>
</evidence>
<evidence type="ECO:0000313" key="7">
    <source>
        <dbReference type="EMBL" id="SHN81797.1"/>
    </source>
</evidence>
<dbReference type="AlphaFoldDB" id="A0A1M7UG00"/>
<sequence>MMFSRLTENLAEDTEKESDEKFEAGLALESVTKLCPAYIRIVSFQSDYFFVYFDYFFEERKVRGMNTAVLKLEKHLPLIDTLRTYKKEYIKKDITAALTVAVIAVPQSMAYALIAGVNPVYGLYTAIVSTIFCSLFSSSNHLIGGPTNAIALLVASSMKNYMGLENAYEILFLLTFLVGALQLLFGVLRLGKLINFVSHSVIVGFTAGAAVLIGLGQLNSFLGISIPNSSEMSTLNKLVYILTHLETVNYYALGLGLLSILVIMICKKINRNLPGALLGVCLSSALVAMFSLEQFGVKLTGTIPSQLPPFRMIHFDWGMAGELLSGAFAIAIIALVEAISISKAIASQSRQKIDANQEIIGQGITNVVAPFFQCFPGTGSFSRSAINFQSGAATRIAGILSGVFVAIVLLFLGSYAKYIPMASLAGVILNIAYNMVNRAEIKRIFKLNKADALVMGTTAIAAVLLPHLDTAVYLGIAVSIMIYLREGSKVHIKILTPAQGKENAFLEKEIQSVEEKADTLIVHIQGNLYFGCADELEKKLDLLVGKASIVIIRMKRVNSIDVTSLDTLKLFVQKIKETGGKVIISGVSSNVDKLLTESKLAQEIGDENIFISQEDLFASSNQALNRAKYFLDYDISKVKEMFSNSAFVFNDQFDSSRQAVSQNTN</sequence>
<feature type="transmembrane region" description="Helical" evidence="5">
    <location>
        <begin position="392"/>
        <end position="412"/>
    </location>
</feature>
<proteinExistence type="predicted"/>
<evidence type="ECO:0000259" key="6">
    <source>
        <dbReference type="PROSITE" id="PS50801"/>
    </source>
</evidence>
<dbReference type="GO" id="GO:0055085">
    <property type="term" value="P:transmembrane transport"/>
    <property type="evidence" value="ECO:0007669"/>
    <property type="project" value="InterPro"/>
</dbReference>
<dbReference type="EMBL" id="FRDN01000012">
    <property type="protein sequence ID" value="SHN81797.1"/>
    <property type="molecule type" value="Genomic_DNA"/>
</dbReference>
<feature type="transmembrane region" description="Helical" evidence="5">
    <location>
        <begin position="323"/>
        <end position="342"/>
    </location>
</feature>
<dbReference type="InterPro" id="IPR001902">
    <property type="entry name" value="SLC26A/SulP_fam"/>
</dbReference>